<sequence length="631" mass="71650">MKQKRRIDMVMDRLSNLPEDMIHEIMSFLSPAEAARLSFDVYLCDTGVRYYYRSTLITASNAVTELLEYLVNFAIGKKITDLIIRCNGDYRQYGMENVLVGEIKRSCFLNTMFSAKTIKSLKLCGLVFGGFEDLILGCPLIEDFYLDVCTGLKSVEVSSCAKLMKEISIHNCYGLERIHVDGEVTSLESFSYTGTIKQYDHEMIDIDFASRKSLKFVELRRLKITDEWFRNNVSEIELLNTLILEDCQTMKNICINNEHLECLELKNCIPLESVDVLVPGLEYFEYVGRLNYGGRHCRIDINGSKQLKNLILSGAGVTERIEFSSCLRLPSMEIESPNLVEFRYSGMLVSSPPALLISSKLKIVVVEIYFEQLDNKAQGLHKFFMEFLSCFAYCNTINIKFGYLTGECFLYPEQVRKTLIPPLYGGKHLEIQVSAVRSDGILELVDVLLWLAPHPETISFLVGHIFPKTTKPLINFYYGVPANSEDKEEEDNRTACCSLSPVKCWRQDTAEVAIENFEDCVKTSLQSYFIRNDDSISYGNRVMQGTAPKRAGMGDNNWVINSPISTQAPQKIQFSCPRSTAATLDAPKTCFASWIGLTKVITDHDYRNCKLVLLYIGRDVNRAMSVQSMID</sequence>
<evidence type="ECO:0000313" key="2">
    <source>
        <dbReference type="EMBL" id="EXC01160.1"/>
    </source>
</evidence>
<evidence type="ECO:0000313" key="3">
    <source>
        <dbReference type="Proteomes" id="UP000030645"/>
    </source>
</evidence>
<dbReference type="InterPro" id="IPR001810">
    <property type="entry name" value="F-box_dom"/>
</dbReference>
<accession>W9RP54</accession>
<proteinExistence type="predicted"/>
<dbReference type="InterPro" id="IPR036047">
    <property type="entry name" value="F-box-like_dom_sf"/>
</dbReference>
<organism evidence="2 3">
    <name type="scientific">Morus notabilis</name>
    <dbReference type="NCBI Taxonomy" id="981085"/>
    <lineage>
        <taxon>Eukaryota</taxon>
        <taxon>Viridiplantae</taxon>
        <taxon>Streptophyta</taxon>
        <taxon>Embryophyta</taxon>
        <taxon>Tracheophyta</taxon>
        <taxon>Spermatophyta</taxon>
        <taxon>Magnoliopsida</taxon>
        <taxon>eudicotyledons</taxon>
        <taxon>Gunneridae</taxon>
        <taxon>Pentapetalae</taxon>
        <taxon>rosids</taxon>
        <taxon>fabids</taxon>
        <taxon>Rosales</taxon>
        <taxon>Moraceae</taxon>
        <taxon>Moreae</taxon>
        <taxon>Morus</taxon>
    </lineage>
</organism>
<dbReference type="PANTHER" id="PTHR34145:SF69">
    <property type="entry name" value="FBD DOMAIN-CONTAINING PROTEIN"/>
    <property type="match status" value="1"/>
</dbReference>
<reference evidence="3" key="1">
    <citation type="submission" date="2013-01" db="EMBL/GenBank/DDBJ databases">
        <title>Draft Genome Sequence of a Mulberry Tree, Morus notabilis C.K. Schneid.</title>
        <authorList>
            <person name="He N."/>
            <person name="Zhao S."/>
        </authorList>
    </citation>
    <scope>NUCLEOTIDE SEQUENCE</scope>
</reference>
<dbReference type="PANTHER" id="PTHR34145">
    <property type="entry name" value="OS02G0105600 PROTEIN"/>
    <property type="match status" value="1"/>
</dbReference>
<dbReference type="eggNOG" id="ENOG502S2H2">
    <property type="taxonomic scope" value="Eukaryota"/>
</dbReference>
<dbReference type="InterPro" id="IPR032675">
    <property type="entry name" value="LRR_dom_sf"/>
</dbReference>
<keyword evidence="3" id="KW-1185">Reference proteome</keyword>
<name>W9RP54_9ROSA</name>
<dbReference type="Proteomes" id="UP000030645">
    <property type="component" value="Unassembled WGS sequence"/>
</dbReference>
<dbReference type="STRING" id="981085.W9RP54"/>
<dbReference type="Pfam" id="PF00646">
    <property type="entry name" value="F-box"/>
    <property type="match status" value="1"/>
</dbReference>
<dbReference type="EMBL" id="KE345322">
    <property type="protein sequence ID" value="EXC01160.1"/>
    <property type="molecule type" value="Genomic_DNA"/>
</dbReference>
<dbReference type="Gene3D" id="3.80.10.10">
    <property type="entry name" value="Ribonuclease Inhibitor"/>
    <property type="match status" value="1"/>
</dbReference>
<feature type="domain" description="F-box" evidence="1">
    <location>
        <begin position="14"/>
        <end position="39"/>
    </location>
</feature>
<dbReference type="SUPFAM" id="SSF81383">
    <property type="entry name" value="F-box domain"/>
    <property type="match status" value="1"/>
</dbReference>
<dbReference type="SUPFAM" id="SSF52047">
    <property type="entry name" value="RNI-like"/>
    <property type="match status" value="1"/>
</dbReference>
<dbReference type="AlphaFoldDB" id="W9RP54"/>
<evidence type="ECO:0000259" key="1">
    <source>
        <dbReference type="Pfam" id="PF00646"/>
    </source>
</evidence>
<dbReference type="InterPro" id="IPR053772">
    <property type="entry name" value="At1g61320/At1g61330-like"/>
</dbReference>
<protein>
    <recommendedName>
        <fullName evidence="1">F-box domain-containing protein</fullName>
    </recommendedName>
</protein>
<gene>
    <name evidence="2" type="ORF">L484_025536</name>
</gene>